<sequence>MLQTPTPALPNAALARSPHSLSGHLLSALRRFLAVRDSDDHPQHLPNPFLDSVRSMHPFPWPVDVKASMAAFQEVRSRPLYLLVLQEAAGIGAFASGIPESCLS</sequence>
<name>A0A8S0X4K2_CYCAE</name>
<comment type="caution">
    <text evidence="1">The sequence shown here is derived from an EMBL/GenBank/DDBJ whole genome shotgun (WGS) entry which is preliminary data.</text>
</comment>
<dbReference type="Proteomes" id="UP000467700">
    <property type="component" value="Unassembled WGS sequence"/>
</dbReference>
<evidence type="ECO:0000313" key="1">
    <source>
        <dbReference type="EMBL" id="CAA7267012.1"/>
    </source>
</evidence>
<keyword evidence="2" id="KW-1185">Reference proteome</keyword>
<organism evidence="1 2">
    <name type="scientific">Cyclocybe aegerita</name>
    <name type="common">Black poplar mushroom</name>
    <name type="synonym">Agrocybe aegerita</name>
    <dbReference type="NCBI Taxonomy" id="1973307"/>
    <lineage>
        <taxon>Eukaryota</taxon>
        <taxon>Fungi</taxon>
        <taxon>Dikarya</taxon>
        <taxon>Basidiomycota</taxon>
        <taxon>Agaricomycotina</taxon>
        <taxon>Agaricomycetes</taxon>
        <taxon>Agaricomycetidae</taxon>
        <taxon>Agaricales</taxon>
        <taxon>Agaricineae</taxon>
        <taxon>Bolbitiaceae</taxon>
        <taxon>Cyclocybe</taxon>
    </lineage>
</organism>
<protein>
    <submittedName>
        <fullName evidence="1">Uncharacterized protein</fullName>
    </submittedName>
</protein>
<proteinExistence type="predicted"/>
<dbReference type="AlphaFoldDB" id="A0A8S0X4K2"/>
<accession>A0A8S0X4K2</accession>
<dbReference type="EMBL" id="CACVBS010000057">
    <property type="protein sequence ID" value="CAA7267012.1"/>
    <property type="molecule type" value="Genomic_DNA"/>
</dbReference>
<evidence type="ECO:0000313" key="2">
    <source>
        <dbReference type="Proteomes" id="UP000467700"/>
    </source>
</evidence>
<reference evidence="1 2" key="1">
    <citation type="submission" date="2020-01" db="EMBL/GenBank/DDBJ databases">
        <authorList>
            <person name="Gupta K D."/>
        </authorList>
    </citation>
    <scope>NUCLEOTIDE SEQUENCE [LARGE SCALE GENOMIC DNA]</scope>
</reference>
<gene>
    <name evidence="1" type="ORF">AAE3_LOCUS9122</name>
</gene>